<dbReference type="HOGENOM" id="CLU_1578243_0_0_1"/>
<accession>W7EG50</accession>
<proteinExistence type="predicted"/>
<dbReference type="AlphaFoldDB" id="W7EG50"/>
<reference evidence="2 3" key="1">
    <citation type="journal article" date="2013" name="PLoS Genet.">
        <title>Comparative genome structure, secondary metabolite, and effector coding capacity across Cochliobolus pathogens.</title>
        <authorList>
            <person name="Condon B.J."/>
            <person name="Leng Y."/>
            <person name="Wu D."/>
            <person name="Bushley K.E."/>
            <person name="Ohm R.A."/>
            <person name="Otillar R."/>
            <person name="Martin J."/>
            <person name="Schackwitz W."/>
            <person name="Grimwood J."/>
            <person name="MohdZainudin N."/>
            <person name="Xue C."/>
            <person name="Wang R."/>
            <person name="Manning V.A."/>
            <person name="Dhillon B."/>
            <person name="Tu Z.J."/>
            <person name="Steffenson B.J."/>
            <person name="Salamov A."/>
            <person name="Sun H."/>
            <person name="Lowry S."/>
            <person name="LaButti K."/>
            <person name="Han J."/>
            <person name="Copeland A."/>
            <person name="Lindquist E."/>
            <person name="Barry K."/>
            <person name="Schmutz J."/>
            <person name="Baker S.E."/>
            <person name="Ciuffetti L.M."/>
            <person name="Grigoriev I.V."/>
            <person name="Zhong S."/>
            <person name="Turgeon B.G."/>
        </authorList>
    </citation>
    <scope>NUCLEOTIDE SEQUENCE [LARGE SCALE GENOMIC DNA]</scope>
    <source>
        <strain evidence="2 3">FI3</strain>
    </source>
</reference>
<evidence type="ECO:0000313" key="2">
    <source>
        <dbReference type="EMBL" id="EUN23157.1"/>
    </source>
</evidence>
<protein>
    <submittedName>
        <fullName evidence="2">Uncharacterized protein</fullName>
    </submittedName>
</protein>
<evidence type="ECO:0000313" key="3">
    <source>
        <dbReference type="Proteomes" id="UP000054337"/>
    </source>
</evidence>
<keyword evidence="3" id="KW-1185">Reference proteome</keyword>
<sequence>MEMPWAGSAPGSLSSLDLASEESWGDEKIRPFFPPPDEDTFPTEQTFLASLVPVPLETVEHDNRECIFCETRYGEISDSAPGSPEMPVRLRCNHVFGEQCARRHFGQRLIIEFNIRPLEFHPGTRGNILISKLHGHAVEVDQYLGDFNLFKGLLDNLHDAERLNRFFGP</sequence>
<dbReference type="RefSeq" id="XP_014552735.1">
    <property type="nucleotide sequence ID" value="XM_014697249.1"/>
</dbReference>
<evidence type="ECO:0000256" key="1">
    <source>
        <dbReference type="SAM" id="MobiDB-lite"/>
    </source>
</evidence>
<dbReference type="SUPFAM" id="SSF57850">
    <property type="entry name" value="RING/U-box"/>
    <property type="match status" value="1"/>
</dbReference>
<dbReference type="Proteomes" id="UP000054337">
    <property type="component" value="Unassembled WGS sequence"/>
</dbReference>
<organism evidence="2 3">
    <name type="scientific">Bipolaris victoriae (strain FI3)</name>
    <name type="common">Victoria blight of oats agent</name>
    <name type="synonym">Cochliobolus victoriae</name>
    <dbReference type="NCBI Taxonomy" id="930091"/>
    <lineage>
        <taxon>Eukaryota</taxon>
        <taxon>Fungi</taxon>
        <taxon>Dikarya</taxon>
        <taxon>Ascomycota</taxon>
        <taxon>Pezizomycotina</taxon>
        <taxon>Dothideomycetes</taxon>
        <taxon>Pleosporomycetidae</taxon>
        <taxon>Pleosporales</taxon>
        <taxon>Pleosporineae</taxon>
        <taxon>Pleosporaceae</taxon>
        <taxon>Bipolaris</taxon>
    </lineage>
</organism>
<gene>
    <name evidence="2" type="ORF">COCVIDRAFT_29912</name>
</gene>
<dbReference type="OrthoDB" id="8062037at2759"/>
<feature type="region of interest" description="Disordered" evidence="1">
    <location>
        <begin position="1"/>
        <end position="22"/>
    </location>
</feature>
<dbReference type="GeneID" id="26254428"/>
<name>W7EG50_BIPV3</name>
<dbReference type="EMBL" id="KI968793">
    <property type="protein sequence ID" value="EUN23157.1"/>
    <property type="molecule type" value="Genomic_DNA"/>
</dbReference>